<protein>
    <submittedName>
        <fullName evidence="3">FG-GAP repeat protein</fullName>
    </submittedName>
</protein>
<dbReference type="InterPro" id="IPR013517">
    <property type="entry name" value="FG-GAP"/>
</dbReference>
<keyword evidence="4" id="KW-1185">Reference proteome</keyword>
<evidence type="ECO:0000313" key="4">
    <source>
        <dbReference type="Proteomes" id="UP000237968"/>
    </source>
</evidence>
<keyword evidence="1 2" id="KW-0732">Signal</keyword>
<reference evidence="3 4" key="1">
    <citation type="submission" date="2018-03" db="EMBL/GenBank/DDBJ databases">
        <title>Draft Genome Sequences of the Obligatory Marine Myxobacteria Enhygromyxa salina SWB005.</title>
        <authorList>
            <person name="Poehlein A."/>
            <person name="Moghaddam J.A."/>
            <person name="Harms H."/>
            <person name="Alanjari M."/>
            <person name="Koenig G.M."/>
            <person name="Daniel R."/>
            <person name="Schaeberle T.F."/>
        </authorList>
    </citation>
    <scope>NUCLEOTIDE SEQUENCE [LARGE SCALE GENOMIC DNA]</scope>
    <source>
        <strain evidence="3 4">SWB005</strain>
    </source>
</reference>
<evidence type="ECO:0000313" key="3">
    <source>
        <dbReference type="EMBL" id="PRQ05458.1"/>
    </source>
</evidence>
<dbReference type="Proteomes" id="UP000237968">
    <property type="component" value="Unassembled WGS sequence"/>
</dbReference>
<sequence length="406" mass="41698">MGRIPGRVWTLGFAAFVALAACHRDPPIAADDADIAGDGEGDLPAGCEGDATYDGICFDLVSAALPSDGLTLADLDGDGRAELLAYSFANSTLHLLEYLDGQVVRTSTATIAFDTSSGVSRIATADFDGDGSQEILVSRSGAASLHRVEAGQLTSPIWGGEAMGAFDYPQPFGSPSGPAAVVASSSGVPFQQNVSVFHYDQGTLEESVPIGTAGCWLAGGAASGDFDGNGTVDAAFTFDTGDCEKYSDPGQGLFVILSDLILSEQGASIASSETYSAPSLGRLLVGQLDDSPGLELVAATASELLIFDEFPLTPDSAPVVHSLSDGVEFGVPVDLDGDGVDEIVVRVDDTLRVADDITKLMDTDPFSSVVDLAPALLLRGDLNGDGIEDLAAPIPDGLIALISEQT</sequence>
<accession>A0A2S9YK19</accession>
<dbReference type="PROSITE" id="PS51257">
    <property type="entry name" value="PROKAR_LIPOPROTEIN"/>
    <property type="match status" value="1"/>
</dbReference>
<evidence type="ECO:0000256" key="2">
    <source>
        <dbReference type="SAM" id="SignalP"/>
    </source>
</evidence>
<dbReference type="PANTHER" id="PTHR46580">
    <property type="entry name" value="SENSOR KINASE-RELATED"/>
    <property type="match status" value="1"/>
</dbReference>
<gene>
    <name evidence="3" type="ORF">ENSA5_02350</name>
</gene>
<name>A0A2S9YK19_9BACT</name>
<comment type="caution">
    <text evidence="3">The sequence shown here is derived from an EMBL/GenBank/DDBJ whole genome shotgun (WGS) entry which is preliminary data.</text>
</comment>
<dbReference type="SUPFAM" id="SSF69318">
    <property type="entry name" value="Integrin alpha N-terminal domain"/>
    <property type="match status" value="1"/>
</dbReference>
<feature type="chain" id="PRO_5015761509" evidence="2">
    <location>
        <begin position="21"/>
        <end position="406"/>
    </location>
</feature>
<dbReference type="Pfam" id="PF13517">
    <property type="entry name" value="FG-GAP_3"/>
    <property type="match status" value="1"/>
</dbReference>
<dbReference type="InterPro" id="IPR028994">
    <property type="entry name" value="Integrin_alpha_N"/>
</dbReference>
<feature type="signal peptide" evidence="2">
    <location>
        <begin position="1"/>
        <end position="20"/>
    </location>
</feature>
<dbReference type="RefSeq" id="WP_106389713.1">
    <property type="nucleotide sequence ID" value="NZ_PVNK01000012.1"/>
</dbReference>
<evidence type="ECO:0000256" key="1">
    <source>
        <dbReference type="ARBA" id="ARBA00022729"/>
    </source>
</evidence>
<proteinExistence type="predicted"/>
<dbReference type="AlphaFoldDB" id="A0A2S9YK19"/>
<organism evidence="3 4">
    <name type="scientific">Enhygromyxa salina</name>
    <dbReference type="NCBI Taxonomy" id="215803"/>
    <lineage>
        <taxon>Bacteria</taxon>
        <taxon>Pseudomonadati</taxon>
        <taxon>Myxococcota</taxon>
        <taxon>Polyangia</taxon>
        <taxon>Nannocystales</taxon>
        <taxon>Nannocystaceae</taxon>
        <taxon>Enhygromyxa</taxon>
    </lineage>
</organism>
<dbReference type="EMBL" id="PVNK01000012">
    <property type="protein sequence ID" value="PRQ05458.1"/>
    <property type="molecule type" value="Genomic_DNA"/>
</dbReference>
<dbReference type="PANTHER" id="PTHR46580:SF2">
    <property type="entry name" value="MAM DOMAIN-CONTAINING PROTEIN"/>
    <property type="match status" value="1"/>
</dbReference>